<dbReference type="EMBL" id="KZ155839">
    <property type="protein sequence ID" value="OUS41889.1"/>
    <property type="molecule type" value="Genomic_DNA"/>
</dbReference>
<evidence type="ECO:0000259" key="4">
    <source>
        <dbReference type="Pfam" id="PF00733"/>
    </source>
</evidence>
<feature type="domain" description="Asparagine synthetase" evidence="4">
    <location>
        <begin position="160"/>
        <end position="233"/>
    </location>
</feature>
<dbReference type="GO" id="GO:0006529">
    <property type="term" value="P:asparagine biosynthetic process"/>
    <property type="evidence" value="ECO:0007669"/>
    <property type="project" value="UniProtKB-KW"/>
</dbReference>
<dbReference type="Gene3D" id="3.40.50.620">
    <property type="entry name" value="HUPs"/>
    <property type="match status" value="1"/>
</dbReference>
<dbReference type="InterPro" id="IPR051857">
    <property type="entry name" value="Asn_synthetase_domain"/>
</dbReference>
<sequence length="263" mass="29598">MGGSCTDAHFGVLFSGGLDCTVLCTLLHKHLRTCETIELFNVCFNEGRSPDRQAALSAFRELKLVCVGRNWRLIEVNVSGAELSSMKQYIESLIRPSKSSMDFNIAAALWFAARGIGMVDLGTELVPFYSKIRVLVSGQGADELFAGYSRHRTVFLSFGQEALSECLRNDFLRIWRRNLSRDDRIFSDHGREVRFPYLDEEVVQVILRSPLDKIADLSLEKGVGDKKCLRELALHLGLPGTGTKVKRAIQFGSRIRRFETQYG</sequence>
<name>A0A1Y5HX71_OSTTA</name>
<keyword evidence="1" id="KW-0028">Amino-acid biosynthesis</keyword>
<reference evidence="5" key="1">
    <citation type="submission" date="2017-04" db="EMBL/GenBank/DDBJ databases">
        <title>Population genomics of picophytoplankton unveils novel chromosome hypervariability.</title>
        <authorList>
            <consortium name="DOE Joint Genome Institute"/>
            <person name="Blanc-Mathieu R."/>
            <person name="Krasovec M."/>
            <person name="Hebrard M."/>
            <person name="Yau S."/>
            <person name="Desgranges E."/>
            <person name="Martin J."/>
            <person name="Schackwitz W."/>
            <person name="Kuo A."/>
            <person name="Salin G."/>
            <person name="Donnadieu C."/>
            <person name="Desdevises Y."/>
            <person name="Sanchez-Ferandin S."/>
            <person name="Moreau H."/>
            <person name="Rivals E."/>
            <person name="Grigoriev I.V."/>
            <person name="Grimsley N."/>
            <person name="Eyre-Walker A."/>
            <person name="Piganeau G."/>
        </authorList>
    </citation>
    <scope>NUCLEOTIDE SEQUENCE [LARGE SCALE GENOMIC DNA]</scope>
    <source>
        <strain evidence="5">RCC 1115</strain>
    </source>
</reference>
<keyword evidence="3" id="KW-0315">Glutamine amidotransferase</keyword>
<dbReference type="GO" id="GO:0004066">
    <property type="term" value="F:asparagine synthase (glutamine-hydrolyzing) activity"/>
    <property type="evidence" value="ECO:0007669"/>
    <property type="project" value="InterPro"/>
</dbReference>
<dbReference type="InterPro" id="IPR014729">
    <property type="entry name" value="Rossmann-like_a/b/a_fold"/>
</dbReference>
<dbReference type="InterPro" id="IPR001962">
    <property type="entry name" value="Asn_synthase"/>
</dbReference>
<accession>A0A1Y5HX71</accession>
<dbReference type="PANTHER" id="PTHR45937">
    <property type="entry name" value="ASPARAGINE SYNTHETASE DOMAIN-CONTAINING PROTEIN 1"/>
    <property type="match status" value="1"/>
</dbReference>
<keyword evidence="2" id="KW-0061">Asparagine biosynthesis</keyword>
<dbReference type="CDD" id="cd01991">
    <property type="entry name" value="Asn_synthase_B_C"/>
    <property type="match status" value="1"/>
</dbReference>
<dbReference type="SUPFAM" id="SSF52402">
    <property type="entry name" value="Adenine nucleotide alpha hydrolases-like"/>
    <property type="match status" value="1"/>
</dbReference>
<dbReference type="Proteomes" id="UP000195557">
    <property type="component" value="Unassembled WGS sequence"/>
</dbReference>
<gene>
    <name evidence="5" type="ORF">BE221DRAFT_196319</name>
</gene>
<proteinExistence type="predicted"/>
<dbReference type="PANTHER" id="PTHR45937:SF1">
    <property type="entry name" value="ASPARAGINE SYNTHETASE DOMAIN-CONTAINING PROTEIN 1"/>
    <property type="match status" value="1"/>
</dbReference>
<feature type="domain" description="Asparagine synthetase" evidence="4">
    <location>
        <begin position="6"/>
        <end position="153"/>
    </location>
</feature>
<organism evidence="5">
    <name type="scientific">Ostreococcus tauri</name>
    <name type="common">Marine green alga</name>
    <dbReference type="NCBI Taxonomy" id="70448"/>
    <lineage>
        <taxon>Eukaryota</taxon>
        <taxon>Viridiplantae</taxon>
        <taxon>Chlorophyta</taxon>
        <taxon>Mamiellophyceae</taxon>
        <taxon>Mamiellales</taxon>
        <taxon>Bathycoccaceae</taxon>
        <taxon>Ostreococcus</taxon>
    </lineage>
</organism>
<evidence type="ECO:0000256" key="2">
    <source>
        <dbReference type="ARBA" id="ARBA00022888"/>
    </source>
</evidence>
<dbReference type="AlphaFoldDB" id="A0A1Y5HX71"/>
<evidence type="ECO:0000256" key="3">
    <source>
        <dbReference type="ARBA" id="ARBA00022962"/>
    </source>
</evidence>
<evidence type="ECO:0000256" key="1">
    <source>
        <dbReference type="ARBA" id="ARBA00022605"/>
    </source>
</evidence>
<dbReference type="Pfam" id="PF00733">
    <property type="entry name" value="Asn_synthase"/>
    <property type="match status" value="2"/>
</dbReference>
<evidence type="ECO:0000313" key="5">
    <source>
        <dbReference type="EMBL" id="OUS41889.1"/>
    </source>
</evidence>
<protein>
    <submittedName>
        <fullName evidence="5">Asparagine synthase</fullName>
    </submittedName>
</protein>